<evidence type="ECO:0000256" key="1">
    <source>
        <dbReference type="SAM" id="MobiDB-lite"/>
    </source>
</evidence>
<comment type="caution">
    <text evidence="3">The sequence shown here is derived from an EMBL/GenBank/DDBJ whole genome shotgun (WGS) entry which is preliminary data.</text>
</comment>
<accession>A0A5C7J3L2</accession>
<reference evidence="3 4" key="1">
    <citation type="submission" date="2018-09" db="EMBL/GenBank/DDBJ databases">
        <title>Metagenome Assembled Genomes from an Advanced Water Purification Facility.</title>
        <authorList>
            <person name="Stamps B.W."/>
            <person name="Spear J.R."/>
        </authorList>
    </citation>
    <scope>NUCLEOTIDE SEQUENCE [LARGE SCALE GENOMIC DNA]</scope>
    <source>
        <strain evidence="3">Bin_63_2</strain>
    </source>
</reference>
<feature type="signal peptide" evidence="2">
    <location>
        <begin position="1"/>
        <end position="19"/>
    </location>
</feature>
<evidence type="ECO:0000313" key="4">
    <source>
        <dbReference type="Proteomes" id="UP000321026"/>
    </source>
</evidence>
<protein>
    <submittedName>
        <fullName evidence="3">Uncharacterized protein</fullName>
    </submittedName>
</protein>
<dbReference type="PROSITE" id="PS51257">
    <property type="entry name" value="PROKAR_LIPOPROTEIN"/>
    <property type="match status" value="1"/>
</dbReference>
<dbReference type="EMBL" id="SSDS01000100">
    <property type="protein sequence ID" value="TXG75838.1"/>
    <property type="molecule type" value="Genomic_DNA"/>
</dbReference>
<feature type="compositionally biased region" description="Polar residues" evidence="1">
    <location>
        <begin position="83"/>
        <end position="96"/>
    </location>
</feature>
<proteinExistence type="predicted"/>
<dbReference type="AlphaFoldDB" id="A0A5C7J3L2"/>
<feature type="chain" id="PRO_5022783513" evidence="2">
    <location>
        <begin position="20"/>
        <end position="202"/>
    </location>
</feature>
<gene>
    <name evidence="3" type="ORF">E6Q11_06375</name>
</gene>
<evidence type="ECO:0000256" key="2">
    <source>
        <dbReference type="SAM" id="SignalP"/>
    </source>
</evidence>
<feature type="compositionally biased region" description="Low complexity" evidence="1">
    <location>
        <begin position="66"/>
        <end position="79"/>
    </location>
</feature>
<keyword evidence="2" id="KW-0732">Signal</keyword>
<name>A0A5C7J3L2_9BACT</name>
<feature type="region of interest" description="Disordered" evidence="1">
    <location>
        <begin position="55"/>
        <end position="98"/>
    </location>
</feature>
<dbReference type="Proteomes" id="UP000321026">
    <property type="component" value="Unassembled WGS sequence"/>
</dbReference>
<sequence length="202" mass="21233">MMKKLTVLLSVLAISALMAGCGGGEPAVPTLSVGDVQSTEVSAAFTIVAETQAAIPTNTPLPPTETPTSTPAATNTSVPLPTLESTLTNTPASTSGDPCATRVLGKPLGKETTIKIENLTKSRVAVSLYLNETASHNECGYRYYELSKNGSTVITDLVTGCYNLWAWNLDGKAFNSSGSGCINNPDKWTFQISEETIKFIGP</sequence>
<evidence type="ECO:0000313" key="3">
    <source>
        <dbReference type="EMBL" id="TXG75838.1"/>
    </source>
</evidence>
<organism evidence="3 4">
    <name type="scientific">Candidatus Dojkabacteria bacterium</name>
    <dbReference type="NCBI Taxonomy" id="2099670"/>
    <lineage>
        <taxon>Bacteria</taxon>
        <taxon>Candidatus Dojkabacteria</taxon>
    </lineage>
</organism>